<evidence type="ECO:0000256" key="2">
    <source>
        <dbReference type="SAM" id="SignalP"/>
    </source>
</evidence>
<accession>A0A9W9CEW3</accession>
<evidence type="ECO:0000313" key="4">
    <source>
        <dbReference type="Proteomes" id="UP001140513"/>
    </source>
</evidence>
<organism evidence="3 4">
    <name type="scientific">Didymosphaeria variabile</name>
    <dbReference type="NCBI Taxonomy" id="1932322"/>
    <lineage>
        <taxon>Eukaryota</taxon>
        <taxon>Fungi</taxon>
        <taxon>Dikarya</taxon>
        <taxon>Ascomycota</taxon>
        <taxon>Pezizomycotina</taxon>
        <taxon>Dothideomycetes</taxon>
        <taxon>Pleosporomycetidae</taxon>
        <taxon>Pleosporales</taxon>
        <taxon>Massarineae</taxon>
        <taxon>Didymosphaeriaceae</taxon>
        <taxon>Didymosphaeria</taxon>
    </lineage>
</organism>
<dbReference type="AlphaFoldDB" id="A0A9W9CEW3"/>
<dbReference type="Proteomes" id="UP001140513">
    <property type="component" value="Unassembled WGS sequence"/>
</dbReference>
<feature type="region of interest" description="Disordered" evidence="1">
    <location>
        <begin position="130"/>
        <end position="166"/>
    </location>
</feature>
<dbReference type="EMBL" id="JAPEUX010000002">
    <property type="protein sequence ID" value="KAJ4358148.1"/>
    <property type="molecule type" value="Genomic_DNA"/>
</dbReference>
<feature type="compositionally biased region" description="Polar residues" evidence="1">
    <location>
        <begin position="323"/>
        <end position="339"/>
    </location>
</feature>
<feature type="compositionally biased region" description="Low complexity" evidence="1">
    <location>
        <begin position="31"/>
        <end position="42"/>
    </location>
</feature>
<keyword evidence="2" id="KW-0732">Signal</keyword>
<keyword evidence="4" id="KW-1185">Reference proteome</keyword>
<reference evidence="3" key="1">
    <citation type="submission" date="2022-10" db="EMBL/GenBank/DDBJ databases">
        <title>Tapping the CABI collections for fungal endophytes: first genome assemblies for Collariella, Neodidymelliopsis, Ascochyta clinopodiicola, Didymella pomorum, Didymosphaeria variabile, Neocosmospora piperis and Neocucurbitaria cava.</title>
        <authorList>
            <person name="Hill R."/>
        </authorList>
    </citation>
    <scope>NUCLEOTIDE SEQUENCE</scope>
    <source>
        <strain evidence="3">IMI 356815</strain>
    </source>
</reference>
<feature type="compositionally biased region" description="Polar residues" evidence="1">
    <location>
        <begin position="194"/>
        <end position="229"/>
    </location>
</feature>
<sequence>MLPQAVFAQVLLATTALAIPQASLIIQNLTPTDSTTHSDPTTAPARAHPESTVDGWGDGITETATGTCDSPDTCPPFLVHVETTVTGFEDLATTTALESFIRVQTSQHGRADVVTTSTPSLVNIHTEVVPTTQQRLGRPSETPVGIPTRPEDSPTPGVPQATPSPDSLLLDIVSRIAISASSTGSGSNPPNNRLPATSETGLSNNDDPTPQTHANAQSQQATEAGSSASIAPVGSAPEITAGGQITLGSAILTLTPGLSSTLGDGATATYVEITTNDAGQTLITVSSNGTAVIATVTEAPAAVTKPKTGFEASITTAARPATLDSTGDDNTVPTTSSRGSAVPQKAADMGQWLYVGLGLVGLRLVAG</sequence>
<proteinExistence type="predicted"/>
<feature type="chain" id="PRO_5040726655" evidence="2">
    <location>
        <begin position="19"/>
        <end position="367"/>
    </location>
</feature>
<dbReference type="RefSeq" id="XP_056075007.1">
    <property type="nucleotide sequence ID" value="XM_056211534.1"/>
</dbReference>
<gene>
    <name evidence="3" type="ORF">N0V89_002727</name>
</gene>
<comment type="caution">
    <text evidence="3">The sequence shown here is derived from an EMBL/GenBank/DDBJ whole genome shotgun (WGS) entry which is preliminary data.</text>
</comment>
<evidence type="ECO:0000313" key="3">
    <source>
        <dbReference type="EMBL" id="KAJ4358148.1"/>
    </source>
</evidence>
<feature type="signal peptide" evidence="2">
    <location>
        <begin position="1"/>
        <end position="18"/>
    </location>
</feature>
<feature type="region of interest" description="Disordered" evidence="1">
    <location>
        <begin position="321"/>
        <end position="343"/>
    </location>
</feature>
<name>A0A9W9CEW3_9PLEO</name>
<dbReference type="OrthoDB" id="3793416at2759"/>
<feature type="region of interest" description="Disordered" evidence="1">
    <location>
        <begin position="31"/>
        <end position="56"/>
    </location>
</feature>
<feature type="compositionally biased region" description="Low complexity" evidence="1">
    <location>
        <begin position="180"/>
        <end position="193"/>
    </location>
</feature>
<dbReference type="GeneID" id="80906257"/>
<feature type="region of interest" description="Disordered" evidence="1">
    <location>
        <begin position="180"/>
        <end position="235"/>
    </location>
</feature>
<evidence type="ECO:0000256" key="1">
    <source>
        <dbReference type="SAM" id="MobiDB-lite"/>
    </source>
</evidence>
<protein>
    <submittedName>
        <fullName evidence="3">Uncharacterized protein</fullName>
    </submittedName>
</protein>